<feature type="domain" description="C2H2-type" evidence="1">
    <location>
        <begin position="88"/>
        <end position="109"/>
    </location>
</feature>
<dbReference type="OrthoDB" id="6105938at2759"/>
<evidence type="ECO:0000313" key="2">
    <source>
        <dbReference type="EMBL" id="KZT29915.1"/>
    </source>
</evidence>
<feature type="domain" description="C2H2-type" evidence="1">
    <location>
        <begin position="35"/>
        <end position="56"/>
    </location>
</feature>
<name>A0A165VMY6_9AGAM</name>
<dbReference type="STRING" id="1314782.A0A165VMY6"/>
<proteinExistence type="predicted"/>
<evidence type="ECO:0000313" key="3">
    <source>
        <dbReference type="Proteomes" id="UP000076761"/>
    </source>
</evidence>
<dbReference type="SMART" id="SM00355">
    <property type="entry name" value="ZnF_C2H2"/>
    <property type="match status" value="3"/>
</dbReference>
<dbReference type="EMBL" id="KV425553">
    <property type="protein sequence ID" value="KZT29915.1"/>
    <property type="molecule type" value="Genomic_DNA"/>
</dbReference>
<evidence type="ECO:0000259" key="1">
    <source>
        <dbReference type="PROSITE" id="PS00028"/>
    </source>
</evidence>
<dbReference type="AlphaFoldDB" id="A0A165VMY6"/>
<organism evidence="2 3">
    <name type="scientific">Neolentinus lepideus HHB14362 ss-1</name>
    <dbReference type="NCBI Taxonomy" id="1314782"/>
    <lineage>
        <taxon>Eukaryota</taxon>
        <taxon>Fungi</taxon>
        <taxon>Dikarya</taxon>
        <taxon>Basidiomycota</taxon>
        <taxon>Agaricomycotina</taxon>
        <taxon>Agaricomycetes</taxon>
        <taxon>Gloeophyllales</taxon>
        <taxon>Gloeophyllaceae</taxon>
        <taxon>Neolentinus</taxon>
    </lineage>
</organism>
<accession>A0A165VMY6</accession>
<protein>
    <recommendedName>
        <fullName evidence="1">C2H2-type domain-containing protein</fullName>
    </recommendedName>
</protein>
<gene>
    <name evidence="2" type="ORF">NEOLEDRAFT_1174892</name>
</gene>
<dbReference type="Proteomes" id="UP000076761">
    <property type="component" value="Unassembled WGS sequence"/>
</dbReference>
<dbReference type="InParanoid" id="A0A165VMY6"/>
<dbReference type="InterPro" id="IPR013087">
    <property type="entry name" value="Znf_C2H2_type"/>
</dbReference>
<reference evidence="2 3" key="1">
    <citation type="journal article" date="2016" name="Mol. Biol. Evol.">
        <title>Comparative Genomics of Early-Diverging Mushroom-Forming Fungi Provides Insights into the Origins of Lignocellulose Decay Capabilities.</title>
        <authorList>
            <person name="Nagy L.G."/>
            <person name="Riley R."/>
            <person name="Tritt A."/>
            <person name="Adam C."/>
            <person name="Daum C."/>
            <person name="Floudas D."/>
            <person name="Sun H."/>
            <person name="Yadav J.S."/>
            <person name="Pangilinan J."/>
            <person name="Larsson K.H."/>
            <person name="Matsuura K."/>
            <person name="Barry K."/>
            <person name="Labutti K."/>
            <person name="Kuo R."/>
            <person name="Ohm R.A."/>
            <person name="Bhattacharya S.S."/>
            <person name="Shirouzu T."/>
            <person name="Yoshinaga Y."/>
            <person name="Martin F.M."/>
            <person name="Grigoriev I.V."/>
            <person name="Hibbett D.S."/>
        </authorList>
    </citation>
    <scope>NUCLEOTIDE SEQUENCE [LARGE SCALE GENOMIC DNA]</scope>
    <source>
        <strain evidence="2 3">HHB14362 ss-1</strain>
    </source>
</reference>
<keyword evidence="3" id="KW-1185">Reference proteome</keyword>
<sequence>MSPDHQSICILCNQNFATYEALDAHFQSSTNHPNCDRCLKGFASEAILRVHKICSHPAEICPQCPQLGPIYKEDLPEHYMQVEKHPKCKSCNLAFENDTVYEQHRSTEHDPSVDDEKVHETVINLACTDTVNERDWQSPDSQDLFLSCLQKAKTTANSVDVNESPAALSIRDTARQHVLSTYLTQTPQEGIVNIPMPCGEGKLIQLEIKVVDTIDAIAADKGCGKESSMAEDDATSLSAVVDSAARASVGVANPPDEGGPTARHVDGRREEVILDLDYNPWVSKPVVRC</sequence>
<dbReference type="PROSITE" id="PS00028">
    <property type="entry name" value="ZINC_FINGER_C2H2_1"/>
    <property type="match status" value="2"/>
</dbReference>